<dbReference type="PANTHER" id="PTHR34989">
    <property type="entry name" value="PROTEIN HDED"/>
    <property type="match status" value="1"/>
</dbReference>
<reference evidence="2" key="1">
    <citation type="submission" date="2022-04" db="EMBL/GenBank/DDBJ databases">
        <title>Corynebacterium kalidii LD5P10.</title>
        <authorList>
            <person name="Sun J.Q."/>
        </authorList>
    </citation>
    <scope>NUCLEOTIDE SEQUENCE</scope>
    <source>
        <strain evidence="2">LD5P10</strain>
    </source>
</reference>
<dbReference type="EMBL" id="JALIEA010000012">
    <property type="protein sequence ID" value="MCJ7858266.1"/>
    <property type="molecule type" value="Genomic_DNA"/>
</dbReference>
<proteinExistence type="predicted"/>
<feature type="transmembrane region" description="Helical" evidence="1">
    <location>
        <begin position="138"/>
        <end position="161"/>
    </location>
</feature>
<dbReference type="PANTHER" id="PTHR34989:SF1">
    <property type="entry name" value="PROTEIN HDED"/>
    <property type="match status" value="1"/>
</dbReference>
<dbReference type="AlphaFoldDB" id="A0A9X2AYP2"/>
<keyword evidence="1" id="KW-0812">Transmembrane</keyword>
<keyword evidence="3" id="KW-1185">Reference proteome</keyword>
<feature type="transmembrane region" description="Helical" evidence="1">
    <location>
        <begin position="113"/>
        <end position="132"/>
    </location>
</feature>
<keyword evidence="1" id="KW-0472">Membrane</keyword>
<evidence type="ECO:0000313" key="2">
    <source>
        <dbReference type="EMBL" id="MCJ7858266.1"/>
    </source>
</evidence>
<protein>
    <submittedName>
        <fullName evidence="2">DUF308 domain-containing protein</fullName>
    </submittedName>
</protein>
<sequence length="167" mass="17110">MLLWRGGLSIVVGLALLLFPMETAAVVGLVIGLWLLVDGFSTAGLALQQRSHAASWGFTMFSGVVTALAGVAVIVFPVGFAVVGAMAVLWIMALGLVLTGIARTASRASGWSLVTGLLNIVFGVLLGGLALAEPAGGLVALAWLLGVYGLLFGALSVVIGIRLRRCH</sequence>
<feature type="transmembrane region" description="Helical" evidence="1">
    <location>
        <begin position="6"/>
        <end position="36"/>
    </location>
</feature>
<gene>
    <name evidence="2" type="ORF">MUN33_05975</name>
</gene>
<dbReference type="GO" id="GO:0005886">
    <property type="term" value="C:plasma membrane"/>
    <property type="evidence" value="ECO:0007669"/>
    <property type="project" value="TreeGrafter"/>
</dbReference>
<evidence type="ECO:0000313" key="3">
    <source>
        <dbReference type="Proteomes" id="UP001139207"/>
    </source>
</evidence>
<dbReference type="InterPro" id="IPR052712">
    <property type="entry name" value="Acid_resist_chaperone_HdeD"/>
</dbReference>
<dbReference type="Proteomes" id="UP001139207">
    <property type="component" value="Unassembled WGS sequence"/>
</dbReference>
<accession>A0A9X2AYP2</accession>
<dbReference type="InterPro" id="IPR005325">
    <property type="entry name" value="DUF308_memb"/>
</dbReference>
<dbReference type="Pfam" id="PF03729">
    <property type="entry name" value="DUF308"/>
    <property type="match status" value="2"/>
</dbReference>
<comment type="caution">
    <text evidence="2">The sequence shown here is derived from an EMBL/GenBank/DDBJ whole genome shotgun (WGS) entry which is preliminary data.</text>
</comment>
<dbReference type="RefSeq" id="WP_244803999.1">
    <property type="nucleotide sequence ID" value="NZ_JALIEA010000012.1"/>
</dbReference>
<organism evidence="2 3">
    <name type="scientific">Corynebacterium kalidii</name>
    <dbReference type="NCBI Taxonomy" id="2931982"/>
    <lineage>
        <taxon>Bacteria</taxon>
        <taxon>Bacillati</taxon>
        <taxon>Actinomycetota</taxon>
        <taxon>Actinomycetes</taxon>
        <taxon>Mycobacteriales</taxon>
        <taxon>Corynebacteriaceae</taxon>
        <taxon>Corynebacterium</taxon>
    </lineage>
</organism>
<feature type="transmembrane region" description="Helical" evidence="1">
    <location>
        <begin position="82"/>
        <end position="101"/>
    </location>
</feature>
<keyword evidence="1" id="KW-1133">Transmembrane helix</keyword>
<feature type="transmembrane region" description="Helical" evidence="1">
    <location>
        <begin position="56"/>
        <end position="76"/>
    </location>
</feature>
<evidence type="ECO:0000256" key="1">
    <source>
        <dbReference type="SAM" id="Phobius"/>
    </source>
</evidence>
<name>A0A9X2AYP2_9CORY</name>